<gene>
    <name evidence="1" type="ORF">DCO56_00125</name>
</gene>
<organism evidence="1 2">
    <name type="scientific">Sphingobacterium athyrii</name>
    <dbReference type="NCBI Taxonomy" id="2152717"/>
    <lineage>
        <taxon>Bacteria</taxon>
        <taxon>Pseudomonadati</taxon>
        <taxon>Bacteroidota</taxon>
        <taxon>Sphingobacteriia</taxon>
        <taxon>Sphingobacteriales</taxon>
        <taxon>Sphingobacteriaceae</taxon>
        <taxon>Sphingobacterium</taxon>
    </lineage>
</organism>
<sequence length="70" mass="8307">MKKIIQEGELITVGRMQKDPFIMAMEEKTAWKKELKQKIRSYLFARQQPLIYRKNGQMVAEYQDGTIQSI</sequence>
<comment type="caution">
    <text evidence="1">The sequence shown here is derived from an EMBL/GenBank/DDBJ whole genome shotgun (WGS) entry which is preliminary data.</text>
</comment>
<reference evidence="1 2" key="1">
    <citation type="submission" date="2018-04" db="EMBL/GenBank/DDBJ databases">
        <title>Sphingobacterium sp. M46 Genome.</title>
        <authorList>
            <person name="Cheng J."/>
            <person name="Li Y."/>
        </authorList>
    </citation>
    <scope>NUCLEOTIDE SEQUENCE [LARGE SCALE GENOMIC DNA]</scope>
    <source>
        <strain evidence="1 2">M46</strain>
    </source>
</reference>
<dbReference type="Proteomes" id="UP000250831">
    <property type="component" value="Unassembled WGS sequence"/>
</dbReference>
<dbReference type="EMBL" id="QCXX01000001">
    <property type="protein sequence ID" value="PUV25444.1"/>
    <property type="molecule type" value="Genomic_DNA"/>
</dbReference>
<proteinExistence type="predicted"/>
<dbReference type="OrthoDB" id="964655at2"/>
<protein>
    <submittedName>
        <fullName evidence="1">Uncharacterized protein</fullName>
    </submittedName>
</protein>
<dbReference type="RefSeq" id="WP_108631769.1">
    <property type="nucleotide sequence ID" value="NZ_DAMCKI010000004.1"/>
</dbReference>
<dbReference type="AlphaFoldDB" id="A0A363NX93"/>
<evidence type="ECO:0000313" key="2">
    <source>
        <dbReference type="Proteomes" id="UP000250831"/>
    </source>
</evidence>
<evidence type="ECO:0000313" key="1">
    <source>
        <dbReference type="EMBL" id="PUV25444.1"/>
    </source>
</evidence>
<accession>A0A363NX93</accession>
<name>A0A363NX93_9SPHI</name>
<keyword evidence="2" id="KW-1185">Reference proteome</keyword>